<dbReference type="Pfam" id="PF03450">
    <property type="entry name" value="CO_deh_flav_C"/>
    <property type="match status" value="1"/>
</dbReference>
<feature type="domain" description="CO dehydrogenase flavoprotein C-terminal" evidence="1">
    <location>
        <begin position="1"/>
        <end position="101"/>
    </location>
</feature>
<reference evidence="2 3" key="1">
    <citation type="submission" date="2023-03" db="EMBL/GenBank/DDBJ databases">
        <title>Genome insight into feeding habits of ladybird beetles.</title>
        <authorList>
            <person name="Li H.-S."/>
            <person name="Huang Y.-H."/>
            <person name="Pang H."/>
        </authorList>
    </citation>
    <scope>NUCLEOTIDE SEQUENCE [LARGE SCALE GENOMIC DNA]</scope>
    <source>
        <strain evidence="2">SYSU_2023b</strain>
        <tissue evidence="2">Whole body</tissue>
    </source>
</reference>
<dbReference type="GO" id="GO:0005506">
    <property type="term" value="F:iron ion binding"/>
    <property type="evidence" value="ECO:0007669"/>
    <property type="project" value="InterPro"/>
</dbReference>
<accession>A0AAW1V858</accession>
<organism evidence="2 3">
    <name type="scientific">Henosepilachna vigintioctopunctata</name>
    <dbReference type="NCBI Taxonomy" id="420089"/>
    <lineage>
        <taxon>Eukaryota</taxon>
        <taxon>Metazoa</taxon>
        <taxon>Ecdysozoa</taxon>
        <taxon>Arthropoda</taxon>
        <taxon>Hexapoda</taxon>
        <taxon>Insecta</taxon>
        <taxon>Pterygota</taxon>
        <taxon>Neoptera</taxon>
        <taxon>Endopterygota</taxon>
        <taxon>Coleoptera</taxon>
        <taxon>Polyphaga</taxon>
        <taxon>Cucujiformia</taxon>
        <taxon>Coccinelloidea</taxon>
        <taxon>Coccinellidae</taxon>
        <taxon>Epilachninae</taxon>
        <taxon>Epilachnini</taxon>
        <taxon>Henosepilachna</taxon>
    </lineage>
</organism>
<dbReference type="InterPro" id="IPR005107">
    <property type="entry name" value="CO_DH_flav_C"/>
</dbReference>
<dbReference type="GO" id="GO:0016491">
    <property type="term" value="F:oxidoreductase activity"/>
    <property type="evidence" value="ECO:0007669"/>
    <property type="project" value="InterPro"/>
</dbReference>
<dbReference type="Gene3D" id="3.30.390.50">
    <property type="entry name" value="CO dehydrogenase flavoprotein, C-terminal domain"/>
    <property type="match status" value="1"/>
</dbReference>
<comment type="caution">
    <text evidence="2">The sequence shown here is derived from an EMBL/GenBank/DDBJ whole genome shotgun (WGS) entry which is preliminary data.</text>
</comment>
<dbReference type="PANTHER" id="PTHR45444:SF3">
    <property type="entry name" value="XANTHINE DEHYDROGENASE"/>
    <property type="match status" value="1"/>
</dbReference>
<dbReference type="PANTHER" id="PTHR45444">
    <property type="entry name" value="XANTHINE DEHYDROGENASE"/>
    <property type="match status" value="1"/>
</dbReference>
<protein>
    <recommendedName>
        <fullName evidence="1">CO dehydrogenase flavoprotein C-terminal domain-containing protein</fullName>
    </recommendedName>
</protein>
<name>A0AAW1V858_9CUCU</name>
<dbReference type="SUPFAM" id="SSF55447">
    <property type="entry name" value="CO dehydrogenase flavoprotein C-terminal domain-like"/>
    <property type="match status" value="1"/>
</dbReference>
<dbReference type="SMART" id="SM01092">
    <property type="entry name" value="CO_deh_flav_C"/>
    <property type="match status" value="1"/>
</dbReference>
<keyword evidence="3" id="KW-1185">Reference proteome</keyword>
<feature type="non-terminal residue" evidence="2">
    <location>
        <position position="1"/>
    </location>
</feature>
<dbReference type="EMBL" id="JARQZJ010000131">
    <property type="protein sequence ID" value="KAK9891881.1"/>
    <property type="molecule type" value="Genomic_DNA"/>
</dbReference>
<proteinExistence type="predicted"/>
<dbReference type="InterPro" id="IPR016208">
    <property type="entry name" value="Ald_Oxase/xanthine_DH-like"/>
</dbReference>
<dbReference type="InterPro" id="IPR036683">
    <property type="entry name" value="CO_DH_flav_C_dom_sf"/>
</dbReference>
<evidence type="ECO:0000259" key="1">
    <source>
        <dbReference type="SMART" id="SM01092"/>
    </source>
</evidence>
<dbReference type="AlphaFoldDB" id="A0AAW1V858"/>
<gene>
    <name evidence="2" type="ORF">WA026_017366</name>
</gene>
<evidence type="ECO:0000313" key="2">
    <source>
        <dbReference type="EMBL" id="KAK9891881.1"/>
    </source>
</evidence>
<dbReference type="FunFam" id="3.30.390.50:FF:000003">
    <property type="entry name" value="Aldehyde oxidase1"/>
    <property type="match status" value="1"/>
</dbReference>
<evidence type="ECO:0000313" key="3">
    <source>
        <dbReference type="Proteomes" id="UP001431783"/>
    </source>
</evidence>
<sequence>IMPRAQNSHALVNAGFLYKLDSENKVQSANLVFGNINPEFIHATETEKFLIGKELFKNETLQGAFTLLAAEINPEPMLPEPEPEFRKQLSLALFFKVSRYLSSKLRQLLSWFQKLFMKKRFK</sequence>
<dbReference type="Proteomes" id="UP001431783">
    <property type="component" value="Unassembled WGS sequence"/>
</dbReference>